<comment type="caution">
    <text evidence="1">The sequence shown here is derived from an EMBL/GenBank/DDBJ whole genome shotgun (WGS) entry which is preliminary data.</text>
</comment>
<dbReference type="Proteomes" id="UP001446032">
    <property type="component" value="Unassembled WGS sequence"/>
</dbReference>
<evidence type="ECO:0000313" key="2">
    <source>
        <dbReference type="Proteomes" id="UP001446032"/>
    </source>
</evidence>
<proteinExistence type="predicted"/>
<keyword evidence="2" id="KW-1185">Reference proteome</keyword>
<sequence length="473" mass="56542">MKKSSIFENLVMNFSIDTEELSKTEEKKLKSVPTRLEILAEGFASRWDLDQVNQKLEESGCEKLYARSFYEACLIYAFERQMGYEEWKELFTEGRKIFEESDGAQKRFFRGGKITLKELEEYMEAESVSEELETMLLTRSLEEKIIQSDSAEEFWSFVQENIEKFSSVRERARYYFCKYLYFYIQDRCDRYYESCIREEKLRNQYGNMLEKGERGREEKFALEELAFLKPLTKLKKDADKQKNNMSLEEKKEYLENTALTPGGIFDEFNYFYFGYVSVDWMEILFELYGNFDQWPQNMKIRVAHSLGLCSQNPSSEEWKTASQKLFQMEEEQRKKEEAKDFVGGRNEGERKKAYQRGRSGEDFFREFITGGRDINRATLISFLLFVKVRVPLDDENKITMNRLNRILMNCGFSVLKPDQEFDRFVIRFLRSTEPLDVLEEEVEKQVIQGKNFYLYKVYRDSYCHQKELLDYLV</sequence>
<name>A0ABV1AJN3_9FIRM</name>
<protein>
    <submittedName>
        <fullName evidence="1">Uncharacterized protein</fullName>
    </submittedName>
</protein>
<reference evidence="1 2" key="1">
    <citation type="submission" date="2024-03" db="EMBL/GenBank/DDBJ databases">
        <title>Human intestinal bacterial collection.</title>
        <authorList>
            <person name="Pauvert C."/>
            <person name="Hitch T.C.A."/>
            <person name="Clavel T."/>
        </authorList>
    </citation>
    <scope>NUCLEOTIDE SEQUENCE [LARGE SCALE GENOMIC DNA]</scope>
    <source>
        <strain evidence="1 2">CLA-AA-H95</strain>
    </source>
</reference>
<evidence type="ECO:0000313" key="1">
    <source>
        <dbReference type="EMBL" id="MEQ2358369.1"/>
    </source>
</evidence>
<gene>
    <name evidence="1" type="ORF">WMO75_08490</name>
</gene>
<dbReference type="EMBL" id="JBBMEI010000022">
    <property type="protein sequence ID" value="MEQ2358369.1"/>
    <property type="molecule type" value="Genomic_DNA"/>
</dbReference>
<dbReference type="RefSeq" id="WP_296055291.1">
    <property type="nucleotide sequence ID" value="NZ_JBBMEI010000022.1"/>
</dbReference>
<accession>A0ABV1AJN3</accession>
<organism evidence="1 2">
    <name type="scientific">Blautia intestinihominis</name>
    <dbReference type="NCBI Taxonomy" id="3133152"/>
    <lineage>
        <taxon>Bacteria</taxon>
        <taxon>Bacillati</taxon>
        <taxon>Bacillota</taxon>
        <taxon>Clostridia</taxon>
        <taxon>Lachnospirales</taxon>
        <taxon>Lachnospiraceae</taxon>
        <taxon>Blautia</taxon>
    </lineage>
</organism>